<comment type="caution">
    <text evidence="1">The sequence shown here is derived from an EMBL/GenBank/DDBJ whole genome shotgun (WGS) entry which is preliminary data.</text>
</comment>
<protein>
    <submittedName>
        <fullName evidence="1">Uncharacterized protein</fullName>
    </submittedName>
</protein>
<evidence type="ECO:0000313" key="2">
    <source>
        <dbReference type="Proteomes" id="UP000823749"/>
    </source>
</evidence>
<proteinExistence type="predicted"/>
<gene>
    <name evidence="1" type="ORF">RHGRI_035762</name>
</gene>
<organism evidence="1 2">
    <name type="scientific">Rhododendron griersonianum</name>
    <dbReference type="NCBI Taxonomy" id="479676"/>
    <lineage>
        <taxon>Eukaryota</taxon>
        <taxon>Viridiplantae</taxon>
        <taxon>Streptophyta</taxon>
        <taxon>Embryophyta</taxon>
        <taxon>Tracheophyta</taxon>
        <taxon>Spermatophyta</taxon>
        <taxon>Magnoliopsida</taxon>
        <taxon>eudicotyledons</taxon>
        <taxon>Gunneridae</taxon>
        <taxon>Pentapetalae</taxon>
        <taxon>asterids</taxon>
        <taxon>Ericales</taxon>
        <taxon>Ericaceae</taxon>
        <taxon>Ericoideae</taxon>
        <taxon>Rhodoreae</taxon>
        <taxon>Rhododendron</taxon>
    </lineage>
</organism>
<reference evidence="1 2" key="1">
    <citation type="submission" date="2020-08" db="EMBL/GenBank/DDBJ databases">
        <title>Plant Genome Project.</title>
        <authorList>
            <person name="Zhang R.-G."/>
        </authorList>
    </citation>
    <scope>NUCLEOTIDE SEQUENCE [LARGE SCALE GENOMIC DNA]</scope>
    <source>
        <strain evidence="1">WSP0</strain>
        <tissue evidence="1">Leaf</tissue>
    </source>
</reference>
<name>A0AAV6HQQ8_9ERIC</name>
<accession>A0AAV6HQQ8</accession>
<sequence length="90" mass="9983">MISRRRRREFSGSSSGQVVLASAAVWWETSKENCISMSGWPFIGDQSKGFMSLSLSLSTIYLLIGGKVKFGPESSLIKKCFGYVYPAVDY</sequence>
<keyword evidence="2" id="KW-1185">Reference proteome</keyword>
<dbReference type="Proteomes" id="UP000823749">
    <property type="component" value="Chromosome 13"/>
</dbReference>
<evidence type="ECO:0000313" key="1">
    <source>
        <dbReference type="EMBL" id="KAG5514466.1"/>
    </source>
</evidence>
<dbReference type="EMBL" id="JACTNZ010000013">
    <property type="protein sequence ID" value="KAG5514466.1"/>
    <property type="molecule type" value="Genomic_DNA"/>
</dbReference>
<dbReference type="AlphaFoldDB" id="A0AAV6HQQ8"/>